<name>A0A1J4JXR2_9EUKA</name>
<evidence type="ECO:0000313" key="1">
    <source>
        <dbReference type="EMBL" id="OHT03943.1"/>
    </source>
</evidence>
<organism evidence="1 2">
    <name type="scientific">Tritrichomonas foetus</name>
    <dbReference type="NCBI Taxonomy" id="1144522"/>
    <lineage>
        <taxon>Eukaryota</taxon>
        <taxon>Metamonada</taxon>
        <taxon>Parabasalia</taxon>
        <taxon>Tritrichomonadida</taxon>
        <taxon>Tritrichomonadidae</taxon>
        <taxon>Tritrichomonas</taxon>
    </lineage>
</organism>
<keyword evidence="2" id="KW-1185">Reference proteome</keyword>
<evidence type="ECO:0000313" key="2">
    <source>
        <dbReference type="Proteomes" id="UP000179807"/>
    </source>
</evidence>
<dbReference type="VEuPathDB" id="TrichDB:TRFO_28731"/>
<gene>
    <name evidence="1" type="ORF">TRFO_28731</name>
</gene>
<comment type="caution">
    <text evidence="1">The sequence shown here is derived from an EMBL/GenBank/DDBJ whole genome shotgun (WGS) entry which is preliminary data.</text>
</comment>
<dbReference type="RefSeq" id="XP_068357079.1">
    <property type="nucleotide sequence ID" value="XM_068506348.1"/>
</dbReference>
<dbReference type="GeneID" id="94841052"/>
<reference evidence="1" key="1">
    <citation type="submission" date="2016-10" db="EMBL/GenBank/DDBJ databases">
        <authorList>
            <person name="Benchimol M."/>
            <person name="Almeida L.G."/>
            <person name="Vasconcelos A.T."/>
            <person name="Perreira-Neves A."/>
            <person name="Rosa I.A."/>
            <person name="Tasca T."/>
            <person name="Bogo M.R."/>
            <person name="de Souza W."/>
        </authorList>
    </citation>
    <scope>NUCLEOTIDE SEQUENCE [LARGE SCALE GENOMIC DNA]</scope>
    <source>
        <strain evidence="1">K</strain>
    </source>
</reference>
<sequence>MFQRNSHSSLMLYFPPVQSSLHNVLSDRFCWQPKKQPHLCQHFHEYFDTTHRLQRMNSNHLLSIQLLPRLHHGNTLGPFLDIFPGQLYPIFGVRSLRFRI</sequence>
<proteinExistence type="predicted"/>
<dbReference type="EMBL" id="MLAK01000812">
    <property type="protein sequence ID" value="OHT03943.1"/>
    <property type="molecule type" value="Genomic_DNA"/>
</dbReference>
<accession>A0A1J4JXR2</accession>
<dbReference type="AlphaFoldDB" id="A0A1J4JXR2"/>
<protein>
    <submittedName>
        <fullName evidence="1">Uncharacterized protein</fullName>
    </submittedName>
</protein>
<dbReference type="Proteomes" id="UP000179807">
    <property type="component" value="Unassembled WGS sequence"/>
</dbReference>